<keyword evidence="3" id="KW-1185">Reference proteome</keyword>
<evidence type="ECO:0008006" key="4">
    <source>
        <dbReference type="Google" id="ProtNLM"/>
    </source>
</evidence>
<evidence type="ECO:0000256" key="1">
    <source>
        <dbReference type="SAM" id="SignalP"/>
    </source>
</evidence>
<feature type="signal peptide" evidence="1">
    <location>
        <begin position="1"/>
        <end position="22"/>
    </location>
</feature>
<evidence type="ECO:0000313" key="2">
    <source>
        <dbReference type="EMBL" id="SHE45413.1"/>
    </source>
</evidence>
<reference evidence="2 3" key="1">
    <citation type="submission" date="2016-11" db="EMBL/GenBank/DDBJ databases">
        <authorList>
            <person name="Varghese N."/>
            <person name="Submissions S."/>
        </authorList>
    </citation>
    <scope>NUCLEOTIDE SEQUENCE [LARGE SCALE GENOMIC DNA]</scope>
    <source>
        <strain evidence="2 3">DSM 29341</strain>
    </source>
</reference>
<dbReference type="Proteomes" id="UP000325134">
    <property type="component" value="Unassembled WGS sequence"/>
</dbReference>
<accession>A0A1M4TLP9</accession>
<protein>
    <recommendedName>
        <fullName evidence="4">Lipoprotein-attachment site-containing protein</fullName>
    </recommendedName>
</protein>
<feature type="chain" id="PRO_5009907578" description="Lipoprotein-attachment site-containing protein" evidence="1">
    <location>
        <begin position="23"/>
        <end position="56"/>
    </location>
</feature>
<evidence type="ECO:0000313" key="3">
    <source>
        <dbReference type="Proteomes" id="UP000325134"/>
    </source>
</evidence>
<keyword evidence="1" id="KW-0732">Signal</keyword>
<sequence length="56" mass="5989">MSASRILLVISMLSVGVLAACAGPDTYPITGEPVSQNDPVQEMYYSPGLIFRGESR</sequence>
<dbReference type="AlphaFoldDB" id="A0A1M4TLP9"/>
<proteinExistence type="predicted"/>
<dbReference type="EMBL" id="FQVK01000002">
    <property type="protein sequence ID" value="SHE45413.1"/>
    <property type="molecule type" value="Genomic_DNA"/>
</dbReference>
<gene>
    <name evidence="2" type="ORF">SAMN05444279_102236</name>
</gene>
<name>A0A1M4TLP9_9RHOB</name>
<organism evidence="2 3">
    <name type="scientific">Ruegeria intermedia</name>
    <dbReference type="NCBI Taxonomy" id="996115"/>
    <lineage>
        <taxon>Bacteria</taxon>
        <taxon>Pseudomonadati</taxon>
        <taxon>Pseudomonadota</taxon>
        <taxon>Alphaproteobacteria</taxon>
        <taxon>Rhodobacterales</taxon>
        <taxon>Roseobacteraceae</taxon>
        <taxon>Ruegeria</taxon>
    </lineage>
</organism>
<dbReference type="RefSeq" id="WP_188127673.1">
    <property type="nucleotide sequence ID" value="NZ_FQVK01000002.1"/>
</dbReference>
<dbReference type="PROSITE" id="PS51257">
    <property type="entry name" value="PROKAR_LIPOPROTEIN"/>
    <property type="match status" value="1"/>
</dbReference>